<feature type="compositionally biased region" description="Acidic residues" evidence="3">
    <location>
        <begin position="28"/>
        <end position="62"/>
    </location>
</feature>
<dbReference type="GeneID" id="73468577"/>
<dbReference type="AlphaFoldDB" id="A0A8J5QQC1"/>
<evidence type="ECO:0000256" key="1">
    <source>
        <dbReference type="ARBA" id="ARBA00023015"/>
    </source>
</evidence>
<dbReference type="PANTHER" id="PTHR22597:SF3">
    <property type="entry name" value="CHROMATIN STRUCTURE-REMODELING COMPLEX SUBUNIT RSC7"/>
    <property type="match status" value="1"/>
</dbReference>
<dbReference type="Proteomes" id="UP000694255">
    <property type="component" value="Unassembled WGS sequence"/>
</dbReference>
<evidence type="ECO:0000256" key="3">
    <source>
        <dbReference type="SAM" id="MobiDB-lite"/>
    </source>
</evidence>
<keyword evidence="5" id="KW-1185">Reference proteome</keyword>
<proteinExistence type="predicted"/>
<name>A0A8J5QQC1_9ASCO</name>
<feature type="region of interest" description="Disordered" evidence="3">
    <location>
        <begin position="1"/>
        <end position="138"/>
    </location>
</feature>
<keyword evidence="1" id="KW-0805">Transcription regulation</keyword>
<dbReference type="InterPro" id="IPR013933">
    <property type="entry name" value="CRC_Rsc7/Swp82"/>
</dbReference>
<keyword evidence="2" id="KW-0804">Transcription</keyword>
<evidence type="ECO:0000256" key="2">
    <source>
        <dbReference type="ARBA" id="ARBA00023163"/>
    </source>
</evidence>
<dbReference type="GO" id="GO:0016586">
    <property type="term" value="C:RSC-type complex"/>
    <property type="evidence" value="ECO:0007669"/>
    <property type="project" value="TreeGrafter"/>
</dbReference>
<evidence type="ECO:0000313" key="5">
    <source>
        <dbReference type="Proteomes" id="UP000694255"/>
    </source>
</evidence>
<dbReference type="Pfam" id="PF08624">
    <property type="entry name" value="CRC_subunit"/>
    <property type="match status" value="1"/>
</dbReference>
<sequence length="453" mass="51553">MTRNTTRNDVTEPIMDGEGEEIDVKQDDFEDDAINDDYVDEDIDEDEEEDQPDVEEEEDEEEIVARKTRKRKASTRDLAEQLEDNNSEINETQDGEEAPQETADIKEEDEEDEEEEGEEGEEDEGDHGDKPGPKKRGRKRTKFLVLEEGVFDEDGNPISIVNDEVVIPHEDPKGKEKIDELGYLKDGREFKMKTFKLLGQGDRLYMISTEPARLVGFRDSYLLFKTHLTLFKKVCTHEEKMDLIQRGLIPNSYKGRSVNLVTARSIFREFGSRMIKGGKKVIDDFWEQRALDNGDIPGELADPVEIFPNQSKLSSIFGEGVASGSGGGGSPLTATPIVNYQTDVTWMHQIAKKTQEYNTKLSEARGQTLTRGIRDMYSNSTFYPESTQPQKTIKISKLENDSNKLVYDIKMNVADLRRPITGLAKVPPEIFEDIEDEEIKRAIFAQQAYEKSL</sequence>
<evidence type="ECO:0000313" key="4">
    <source>
        <dbReference type="EMBL" id="KAG7664680.1"/>
    </source>
</evidence>
<reference evidence="4 5" key="1">
    <citation type="journal article" date="2021" name="DNA Res.">
        <title>Genome analysis of Candida subhashii reveals its hybrid nature and dual mitochondrial genome conformations.</title>
        <authorList>
            <person name="Mixao V."/>
            <person name="Hegedusova E."/>
            <person name="Saus E."/>
            <person name="Pryszcz L.P."/>
            <person name="Cillingova A."/>
            <person name="Nosek J."/>
            <person name="Gabaldon T."/>
        </authorList>
    </citation>
    <scope>NUCLEOTIDE SEQUENCE [LARGE SCALE GENOMIC DNA]</scope>
    <source>
        <strain evidence="4 5">CBS 10753</strain>
    </source>
</reference>
<feature type="compositionally biased region" description="Acidic residues" evidence="3">
    <location>
        <begin position="106"/>
        <end position="126"/>
    </location>
</feature>
<dbReference type="RefSeq" id="XP_049264912.1">
    <property type="nucleotide sequence ID" value="XM_049405456.1"/>
</dbReference>
<gene>
    <name evidence="4" type="ORF">J8A68_001776</name>
</gene>
<dbReference type="GO" id="GO:0031490">
    <property type="term" value="F:chromatin DNA binding"/>
    <property type="evidence" value="ECO:0007669"/>
    <property type="project" value="TreeGrafter"/>
</dbReference>
<dbReference type="EMBL" id="JAGSYN010000067">
    <property type="protein sequence ID" value="KAG7664680.1"/>
    <property type="molecule type" value="Genomic_DNA"/>
</dbReference>
<comment type="caution">
    <text evidence="4">The sequence shown here is derived from an EMBL/GenBank/DDBJ whole genome shotgun (WGS) entry which is preliminary data.</text>
</comment>
<dbReference type="PANTHER" id="PTHR22597">
    <property type="entry name" value="POLYCOMB GROUP PROTEIN"/>
    <property type="match status" value="1"/>
</dbReference>
<dbReference type="OrthoDB" id="5598844at2759"/>
<feature type="compositionally biased region" description="Acidic residues" evidence="3">
    <location>
        <begin position="80"/>
        <end position="99"/>
    </location>
</feature>
<protein>
    <submittedName>
        <fullName evidence="4">NPL6</fullName>
    </submittedName>
</protein>
<organism evidence="4 5">
    <name type="scientific">[Candida] subhashii</name>
    <dbReference type="NCBI Taxonomy" id="561895"/>
    <lineage>
        <taxon>Eukaryota</taxon>
        <taxon>Fungi</taxon>
        <taxon>Dikarya</taxon>
        <taxon>Ascomycota</taxon>
        <taxon>Saccharomycotina</taxon>
        <taxon>Pichiomycetes</taxon>
        <taxon>Debaryomycetaceae</taxon>
        <taxon>Spathaspora</taxon>
    </lineage>
</organism>
<accession>A0A8J5QQC1</accession>